<evidence type="ECO:0000256" key="1">
    <source>
        <dbReference type="ARBA" id="ARBA00007337"/>
    </source>
</evidence>
<comment type="similarity">
    <text evidence="1">Belongs to the eukaryotic ribosomal protein eL8 family.</text>
</comment>
<dbReference type="eggNOG" id="KOG3167">
    <property type="taxonomic scope" value="Eukaryota"/>
</dbReference>
<comment type="caution">
    <text evidence="5">The sequence shown here is derived from an EMBL/GenBank/DDBJ whole genome shotgun (WGS) entry which is preliminary data.</text>
</comment>
<feature type="region of interest" description="Disordered" evidence="3">
    <location>
        <begin position="1"/>
        <end position="32"/>
    </location>
</feature>
<dbReference type="Proteomes" id="UP000195012">
    <property type="component" value="Unassembled WGS sequence"/>
</dbReference>
<dbReference type="GO" id="GO:0005840">
    <property type="term" value="C:ribosome"/>
    <property type="evidence" value="ECO:0007669"/>
    <property type="project" value="UniProtKB-KW"/>
</dbReference>
<dbReference type="VEuPathDB" id="PlasmoDB:PKNH_0512500"/>
<dbReference type="VEuPathDB" id="PlasmoDB:PKNOH_S04365100"/>
<proteinExistence type="inferred from homology"/>
<name>A0A1Y3DU36_PLAKN</name>
<evidence type="ECO:0000313" key="6">
    <source>
        <dbReference type="Proteomes" id="UP000195012"/>
    </source>
</evidence>
<dbReference type="AlphaFoldDB" id="A0A1Y3DU36"/>
<evidence type="ECO:0000256" key="2">
    <source>
        <dbReference type="ARBA" id="ARBA00023274"/>
    </source>
</evidence>
<dbReference type="OrthoDB" id="5364946at2759"/>
<dbReference type="InterPro" id="IPR004038">
    <property type="entry name" value="Ribosomal_eL8/eL30/eS12/Gad45"/>
</dbReference>
<dbReference type="Gene3D" id="3.30.1330.30">
    <property type="match status" value="1"/>
</dbReference>
<evidence type="ECO:0000256" key="3">
    <source>
        <dbReference type="SAM" id="MobiDB-lite"/>
    </source>
</evidence>
<dbReference type="GO" id="GO:1990904">
    <property type="term" value="C:ribonucleoprotein complex"/>
    <property type="evidence" value="ECO:0007669"/>
    <property type="project" value="UniProtKB-KW"/>
</dbReference>
<dbReference type="OMA" id="PIDIICH"/>
<accession>A0A1Y3DU36</accession>
<protein>
    <submittedName>
        <fullName evidence="5">Putative 60S ribosomal protein L7ae/L30e</fullName>
    </submittedName>
</protein>
<dbReference type="VEuPathDB" id="PlasmoDB:PKA1H_050018000"/>
<keyword evidence="5" id="KW-0689">Ribosomal protein</keyword>
<evidence type="ECO:0000259" key="4">
    <source>
        <dbReference type="Pfam" id="PF01248"/>
    </source>
</evidence>
<dbReference type="PRINTS" id="PR00881">
    <property type="entry name" value="L7ARS6FAMILY"/>
</dbReference>
<dbReference type="Pfam" id="PF01248">
    <property type="entry name" value="Ribosomal_L7Ae"/>
    <property type="match status" value="1"/>
</dbReference>
<organism evidence="5 6">
    <name type="scientific">Plasmodium knowlesi</name>
    <dbReference type="NCBI Taxonomy" id="5850"/>
    <lineage>
        <taxon>Eukaryota</taxon>
        <taxon>Sar</taxon>
        <taxon>Alveolata</taxon>
        <taxon>Apicomplexa</taxon>
        <taxon>Aconoidasida</taxon>
        <taxon>Haemosporida</taxon>
        <taxon>Plasmodiidae</taxon>
        <taxon>Plasmodium</taxon>
        <taxon>Plasmodium (Plasmodium)</taxon>
    </lineage>
</organism>
<dbReference type="InterPro" id="IPR018492">
    <property type="entry name" value="Ribosomal_eL8/Nhp2"/>
</dbReference>
<evidence type="ECO:0000313" key="5">
    <source>
        <dbReference type="EMBL" id="OTN68162.1"/>
    </source>
</evidence>
<keyword evidence="2" id="KW-0687">Ribonucleoprotein</keyword>
<gene>
    <name evidence="5" type="ORF">PKNOH_S04365100</name>
</gene>
<reference evidence="5 6" key="1">
    <citation type="submission" date="2017-05" db="EMBL/GenBank/DDBJ databases">
        <title>PacBio assembly of a Plasmodium knowlesi genome sequence with Hi-C correction and manual annotation of the SICAvar gene family.</title>
        <authorList>
            <person name="Lapp S.A."/>
            <person name="Geraldo J.A."/>
            <person name="Chien J.-T."/>
            <person name="Ay F."/>
            <person name="Pakala S.B."/>
            <person name="Batugedara G."/>
            <person name="Humphrey J.C."/>
            <person name="Debarry J.D."/>
            <person name="Le Roch K.G."/>
            <person name="Galinski M.R."/>
            <person name="Kissinger J.C."/>
        </authorList>
    </citation>
    <scope>NUCLEOTIDE SEQUENCE [LARGE SCALE GENOMIC DNA]</scope>
    <source>
        <strain evidence="6">Malayan Strain Pk1 (A+)</strain>
    </source>
</reference>
<dbReference type="SUPFAM" id="SSF55315">
    <property type="entry name" value="L30e-like"/>
    <property type="match status" value="1"/>
</dbReference>
<dbReference type="SMR" id="A0A1Y3DU36"/>
<feature type="domain" description="Ribosomal protein eL8/eL30/eS12/Gadd45" evidence="4">
    <location>
        <begin position="88"/>
        <end position="170"/>
    </location>
</feature>
<sequence length="217" mass="25198">MDEGDHSDKESVGEEIVGEDHVEDKDGKPKRSYEKMVEEIKIENSKSFISKISEPLLKKKYFKYFLKILDYAYYAKVTAMQIIKTNEQIEERKKKILKNKFVVIGITQVVKAIRKGVDGIVFLAIDVFPIDIICHMPVFCEEHKIPYTFVTTKNKLARLCKLKRSVTCLFLPKPNIDIDKFEATVNEFSSKKKISNYAKLYEKMLSGVKKNHPFFQS</sequence>
<dbReference type="EMBL" id="NETL01000018">
    <property type="protein sequence ID" value="OTN68162.1"/>
    <property type="molecule type" value="Genomic_DNA"/>
</dbReference>
<dbReference type="InterPro" id="IPR029064">
    <property type="entry name" value="Ribosomal_eL30-like_sf"/>
</dbReference>